<keyword evidence="5 9" id="KW-0332">GMP biosynthesis</keyword>
<dbReference type="GO" id="GO:0003922">
    <property type="term" value="F:GMP synthase (glutamine-hydrolyzing) activity"/>
    <property type="evidence" value="ECO:0007669"/>
    <property type="project" value="UniProtKB-EC"/>
</dbReference>
<dbReference type="NCBIfam" id="TIGR00884">
    <property type="entry name" value="guaA_Cterm"/>
    <property type="match status" value="1"/>
</dbReference>
<dbReference type="NCBIfam" id="NF000848">
    <property type="entry name" value="PRK00074.1"/>
    <property type="match status" value="1"/>
</dbReference>
<dbReference type="InterPro" id="IPR001674">
    <property type="entry name" value="GMP_synth_C"/>
</dbReference>
<dbReference type="InterPro" id="IPR022955">
    <property type="entry name" value="GMP_synthase"/>
</dbReference>
<evidence type="ECO:0000256" key="8">
    <source>
        <dbReference type="ARBA" id="ARBA00022962"/>
    </source>
</evidence>
<reference evidence="12 13" key="1">
    <citation type="submission" date="2020-08" db="EMBL/GenBank/DDBJ databases">
        <title>Genome public.</title>
        <authorList>
            <person name="Liu C."/>
            <person name="Sun Q."/>
        </authorList>
    </citation>
    <scope>NUCLEOTIDE SEQUENCE [LARGE SCALE GENOMIC DNA]</scope>
    <source>
        <strain evidence="12 13">BX0805</strain>
    </source>
</reference>
<comment type="catalytic activity">
    <reaction evidence="9">
        <text>XMP + L-glutamine + ATP + H2O = GMP + L-glutamate + AMP + diphosphate + 2 H(+)</text>
        <dbReference type="Rhea" id="RHEA:11680"/>
        <dbReference type="ChEBI" id="CHEBI:15377"/>
        <dbReference type="ChEBI" id="CHEBI:15378"/>
        <dbReference type="ChEBI" id="CHEBI:29985"/>
        <dbReference type="ChEBI" id="CHEBI:30616"/>
        <dbReference type="ChEBI" id="CHEBI:33019"/>
        <dbReference type="ChEBI" id="CHEBI:57464"/>
        <dbReference type="ChEBI" id="CHEBI:58115"/>
        <dbReference type="ChEBI" id="CHEBI:58359"/>
        <dbReference type="ChEBI" id="CHEBI:456215"/>
        <dbReference type="EC" id="6.3.5.2"/>
    </reaction>
</comment>
<dbReference type="EMBL" id="JACOQH010000003">
    <property type="protein sequence ID" value="MBC5753370.1"/>
    <property type="molecule type" value="Genomic_DNA"/>
</dbReference>
<evidence type="ECO:0000256" key="4">
    <source>
        <dbReference type="ARBA" id="ARBA00022741"/>
    </source>
</evidence>
<dbReference type="RefSeq" id="WP_186981825.1">
    <property type="nucleotide sequence ID" value="NZ_JACOQH010000003.1"/>
</dbReference>
<dbReference type="Pfam" id="PF00958">
    <property type="entry name" value="GMP_synt_C"/>
    <property type="match status" value="1"/>
</dbReference>
<dbReference type="InterPro" id="IPR025777">
    <property type="entry name" value="GMPS_ATP_PPase_dom"/>
</dbReference>
<evidence type="ECO:0000313" key="13">
    <source>
        <dbReference type="Proteomes" id="UP000621540"/>
    </source>
</evidence>
<dbReference type="SUPFAM" id="SSF52402">
    <property type="entry name" value="Adenine nucleotide alpha hydrolases-like"/>
    <property type="match status" value="1"/>
</dbReference>
<dbReference type="InterPro" id="IPR014729">
    <property type="entry name" value="Rossmann-like_a/b/a_fold"/>
</dbReference>
<dbReference type="InterPro" id="IPR004739">
    <property type="entry name" value="GMP_synth_GATase"/>
</dbReference>
<keyword evidence="13" id="KW-1185">Reference proteome</keyword>
<name>A0ABR7I917_9FIRM</name>
<feature type="binding site" evidence="10">
    <location>
        <begin position="223"/>
        <end position="229"/>
    </location>
    <ligand>
        <name>ATP</name>
        <dbReference type="ChEBI" id="CHEBI:30616"/>
    </ligand>
</feature>
<dbReference type="PANTHER" id="PTHR11922:SF2">
    <property type="entry name" value="GMP SYNTHASE [GLUTAMINE-HYDROLYZING]"/>
    <property type="match status" value="1"/>
</dbReference>
<dbReference type="PRINTS" id="PR00099">
    <property type="entry name" value="CPSGATASE"/>
</dbReference>
<comment type="subunit">
    <text evidence="9">Homodimer.</text>
</comment>
<feature type="active site" evidence="9">
    <location>
        <position position="169"/>
    </location>
</feature>
<dbReference type="PROSITE" id="PS51553">
    <property type="entry name" value="GMPS_ATP_PPASE"/>
    <property type="match status" value="1"/>
</dbReference>
<evidence type="ECO:0000313" key="12">
    <source>
        <dbReference type="EMBL" id="MBC5753370.1"/>
    </source>
</evidence>
<dbReference type="EC" id="6.3.5.2" evidence="9"/>
<keyword evidence="6 9" id="KW-0658">Purine biosynthesis</keyword>
<evidence type="ECO:0000256" key="9">
    <source>
        <dbReference type="HAMAP-Rule" id="MF_00344"/>
    </source>
</evidence>
<gene>
    <name evidence="9 12" type="primary">guaA</name>
    <name evidence="12" type="ORF">H8Z76_04880</name>
</gene>
<dbReference type="CDD" id="cd01997">
    <property type="entry name" value="GMP_synthase_C"/>
    <property type="match status" value="1"/>
</dbReference>
<proteinExistence type="inferred from homology"/>
<comment type="function">
    <text evidence="1 9">Catalyzes the synthesis of GMP from XMP.</text>
</comment>
<evidence type="ECO:0000256" key="7">
    <source>
        <dbReference type="ARBA" id="ARBA00022840"/>
    </source>
</evidence>
<evidence type="ECO:0000256" key="3">
    <source>
        <dbReference type="ARBA" id="ARBA00022598"/>
    </source>
</evidence>
<feature type="active site" evidence="9">
    <location>
        <position position="171"/>
    </location>
</feature>
<dbReference type="Pfam" id="PF00117">
    <property type="entry name" value="GATase"/>
    <property type="match status" value="1"/>
</dbReference>
<dbReference type="SUPFAM" id="SSF52317">
    <property type="entry name" value="Class I glutamine amidotransferase-like"/>
    <property type="match status" value="1"/>
</dbReference>
<dbReference type="Gene3D" id="3.30.300.10">
    <property type="match status" value="1"/>
</dbReference>
<feature type="active site" description="Nucleophile" evidence="9">
    <location>
        <position position="82"/>
    </location>
</feature>
<dbReference type="HAMAP" id="MF_00344">
    <property type="entry name" value="GMP_synthase"/>
    <property type="match status" value="1"/>
</dbReference>
<dbReference type="PRINTS" id="PR00096">
    <property type="entry name" value="GATASE"/>
</dbReference>
<keyword evidence="4 9" id="KW-0547">Nucleotide-binding</keyword>
<dbReference type="Proteomes" id="UP000621540">
    <property type="component" value="Unassembled WGS sequence"/>
</dbReference>
<comment type="pathway">
    <text evidence="2 9">Purine metabolism; GMP biosynthesis; GMP from XMP (L-Gln route): step 1/1.</text>
</comment>
<evidence type="ECO:0000256" key="2">
    <source>
        <dbReference type="ARBA" id="ARBA00005153"/>
    </source>
</evidence>
<dbReference type="PANTHER" id="PTHR11922">
    <property type="entry name" value="GMP SYNTHASE-RELATED"/>
    <property type="match status" value="1"/>
</dbReference>
<keyword evidence="7 9" id="KW-0067">ATP-binding</keyword>
<dbReference type="Gene3D" id="3.40.50.620">
    <property type="entry name" value="HUPs"/>
    <property type="match status" value="1"/>
</dbReference>
<accession>A0ABR7I917</accession>
<evidence type="ECO:0000256" key="1">
    <source>
        <dbReference type="ARBA" id="ARBA00002332"/>
    </source>
</evidence>
<dbReference type="SUPFAM" id="SSF54810">
    <property type="entry name" value="GMP synthetase C-terminal dimerisation domain"/>
    <property type="match status" value="1"/>
</dbReference>
<comment type="caution">
    <text evidence="12">The sequence shown here is derived from an EMBL/GenBank/DDBJ whole genome shotgun (WGS) entry which is preliminary data.</text>
</comment>
<dbReference type="Gene3D" id="3.40.50.880">
    <property type="match status" value="1"/>
</dbReference>
<dbReference type="NCBIfam" id="TIGR00888">
    <property type="entry name" value="guaA_Nterm"/>
    <property type="match status" value="1"/>
</dbReference>
<sequence length="524" mass="58145">MDKELVIVLDFGGQYNQLVARRVRECNVYCEIYSYKTDIEKIKAMNPKGIILTGGPNSCYEEDSPSYQKELFELGIPVLGLCYGAQLMMHKLGGKVITPEVGEYGKTEIHYAPNAVLFQGMPETSICWMSHFDRIEMAAPGFEVVAHTADCPIAAAQNVEKKLYAIQFHPEVLHTVNGTQMIYNFVRNVCGCAGTWRMDSFVEETIQSIREKVGDGKVLLALSGGVDSSVAAGILSRAIGKQLTCVFVDHGLLRKDEGDEVESVFGPNGQFDLNFIRVNAQERYYGKLAGVTEPEKKRKIIGEEFIRVFEEEAKKIGAVDFLAQGTIYPDVVESGLGGESAVIKSHHNVGGLPDFVDFKEIIEPLRNLFKDEVRKAGLELGIPEKLVFRQPFPGPGLGIRIIGEVTAEKVRIVQDADAIYREEVDKAVADYKKANGEEPSWMPNQYFAALTNMRSVGVMGDERTYDYAVALRAVNTVDFMTAESAEIPFAVLQTVMSRIINEVKGVNRVFYDLTSKPPGTIEFE</sequence>
<evidence type="ECO:0000259" key="11">
    <source>
        <dbReference type="PROSITE" id="PS51553"/>
    </source>
</evidence>
<dbReference type="PROSITE" id="PS51273">
    <property type="entry name" value="GATASE_TYPE_1"/>
    <property type="match status" value="1"/>
</dbReference>
<protein>
    <recommendedName>
        <fullName evidence="9">GMP synthase [glutamine-hydrolyzing]</fullName>
        <ecNumber evidence="9">6.3.5.2</ecNumber>
    </recommendedName>
    <alternativeName>
        <fullName evidence="9">GMP synthetase</fullName>
    </alternativeName>
    <alternativeName>
        <fullName evidence="9">Glutamine amidotransferase</fullName>
    </alternativeName>
</protein>
<evidence type="ECO:0000256" key="6">
    <source>
        <dbReference type="ARBA" id="ARBA00022755"/>
    </source>
</evidence>
<keyword evidence="3 9" id="KW-0436">Ligase</keyword>
<evidence type="ECO:0000256" key="10">
    <source>
        <dbReference type="PROSITE-ProRule" id="PRU00886"/>
    </source>
</evidence>
<organism evidence="12 13">
    <name type="scientific">Roseburia yibonii</name>
    <dbReference type="NCBI Taxonomy" id="2763063"/>
    <lineage>
        <taxon>Bacteria</taxon>
        <taxon>Bacillati</taxon>
        <taxon>Bacillota</taxon>
        <taxon>Clostridia</taxon>
        <taxon>Lachnospirales</taxon>
        <taxon>Lachnospiraceae</taxon>
        <taxon>Roseburia</taxon>
    </lineage>
</organism>
<dbReference type="InterPro" id="IPR029062">
    <property type="entry name" value="Class_I_gatase-like"/>
</dbReference>
<dbReference type="InterPro" id="IPR017926">
    <property type="entry name" value="GATASE"/>
</dbReference>
<keyword evidence="8 9" id="KW-0315">Glutamine amidotransferase</keyword>
<dbReference type="CDD" id="cd01742">
    <property type="entry name" value="GATase1_GMP_Synthase"/>
    <property type="match status" value="1"/>
</dbReference>
<evidence type="ECO:0000256" key="5">
    <source>
        <dbReference type="ARBA" id="ARBA00022749"/>
    </source>
</evidence>
<feature type="domain" description="GMPS ATP-PPase" evidence="11">
    <location>
        <begin position="196"/>
        <end position="389"/>
    </location>
</feature>